<dbReference type="Proteomes" id="UP000440224">
    <property type="component" value="Unassembled WGS sequence"/>
</dbReference>
<name>A0A6N7PQ73_9BACT</name>
<reference evidence="1 2" key="1">
    <citation type="submission" date="2019-10" db="EMBL/GenBank/DDBJ databases">
        <title>A soil myxobacterium in the family Polyangiaceae.</title>
        <authorList>
            <person name="Li Y."/>
            <person name="Wang J."/>
        </authorList>
    </citation>
    <scope>NUCLEOTIDE SEQUENCE [LARGE SCALE GENOMIC DNA]</scope>
    <source>
        <strain evidence="1 2">DSM 14734</strain>
    </source>
</reference>
<dbReference type="AlphaFoldDB" id="A0A6N7PQ73"/>
<evidence type="ECO:0000313" key="2">
    <source>
        <dbReference type="Proteomes" id="UP000440224"/>
    </source>
</evidence>
<evidence type="ECO:0000313" key="1">
    <source>
        <dbReference type="EMBL" id="MRG92510.1"/>
    </source>
</evidence>
<proteinExistence type="predicted"/>
<dbReference type="RefSeq" id="WP_153819379.1">
    <property type="nucleotide sequence ID" value="NZ_WJIE01000003.1"/>
</dbReference>
<keyword evidence="2" id="KW-1185">Reference proteome</keyword>
<comment type="caution">
    <text evidence="1">The sequence shown here is derived from an EMBL/GenBank/DDBJ whole genome shotgun (WGS) entry which is preliminary data.</text>
</comment>
<accession>A0A6N7PQ73</accession>
<sequence>MIRLDELPWFARLLRSQGNFGFGLAPIDPEFVTYLEAVAAEASSAMDRP</sequence>
<protein>
    <submittedName>
        <fullName evidence="1">Uncharacterized protein</fullName>
    </submittedName>
</protein>
<organism evidence="1 2">
    <name type="scientific">Polyangium spumosum</name>
    <dbReference type="NCBI Taxonomy" id="889282"/>
    <lineage>
        <taxon>Bacteria</taxon>
        <taxon>Pseudomonadati</taxon>
        <taxon>Myxococcota</taxon>
        <taxon>Polyangia</taxon>
        <taxon>Polyangiales</taxon>
        <taxon>Polyangiaceae</taxon>
        <taxon>Polyangium</taxon>
    </lineage>
</organism>
<dbReference type="EMBL" id="WJIE01000003">
    <property type="protein sequence ID" value="MRG92510.1"/>
    <property type="molecule type" value="Genomic_DNA"/>
</dbReference>
<gene>
    <name evidence="1" type="ORF">GF068_11305</name>
</gene>